<protein>
    <submittedName>
        <fullName evidence="2">Uncharacterized protein</fullName>
    </submittedName>
</protein>
<name>A0ABX2PP33_9RHOB</name>
<keyword evidence="3" id="KW-1185">Reference proteome</keyword>
<proteinExistence type="predicted"/>
<comment type="caution">
    <text evidence="2">The sequence shown here is derived from an EMBL/GenBank/DDBJ whole genome shotgun (WGS) entry which is preliminary data.</text>
</comment>
<evidence type="ECO:0000313" key="3">
    <source>
        <dbReference type="Proteomes" id="UP000630805"/>
    </source>
</evidence>
<dbReference type="EMBL" id="JABXWT010000002">
    <property type="protein sequence ID" value="NVO55499.1"/>
    <property type="molecule type" value="Genomic_DNA"/>
</dbReference>
<gene>
    <name evidence="2" type="ORF">HW561_06830</name>
</gene>
<evidence type="ECO:0000256" key="1">
    <source>
        <dbReference type="SAM" id="SignalP"/>
    </source>
</evidence>
<feature type="signal peptide" evidence="1">
    <location>
        <begin position="1"/>
        <end position="17"/>
    </location>
</feature>
<evidence type="ECO:0000313" key="2">
    <source>
        <dbReference type="EMBL" id="NVO55499.1"/>
    </source>
</evidence>
<reference evidence="2 3" key="1">
    <citation type="submission" date="2020-06" db="EMBL/GenBank/DDBJ databases">
        <authorList>
            <person name="Cao W.R."/>
        </authorList>
    </citation>
    <scope>NUCLEOTIDE SEQUENCE [LARGE SCALE GENOMIC DNA]</scope>
    <source>
        <strain evidence="2 3">B1Z28</strain>
    </source>
</reference>
<keyword evidence="1" id="KW-0732">Signal</keyword>
<organism evidence="2 3">
    <name type="scientific">Ruegeria haliotis</name>
    <dbReference type="NCBI Taxonomy" id="2747601"/>
    <lineage>
        <taxon>Bacteria</taxon>
        <taxon>Pseudomonadati</taxon>
        <taxon>Pseudomonadota</taxon>
        <taxon>Alphaproteobacteria</taxon>
        <taxon>Rhodobacterales</taxon>
        <taxon>Roseobacteraceae</taxon>
        <taxon>Ruegeria</taxon>
    </lineage>
</organism>
<sequence length="95" mass="10367">MKRIVLILTLCATPALADVTGPGGKVQDCYCTDKSGTRVELGEMICLQVDGRMFMAQCQMSLNVPMWREVQEGCLSSGLQQSEPPINTASIYPKI</sequence>
<dbReference type="Proteomes" id="UP000630805">
    <property type="component" value="Unassembled WGS sequence"/>
</dbReference>
<dbReference type="RefSeq" id="WP_176863008.1">
    <property type="nucleotide sequence ID" value="NZ_JABXWT010000002.1"/>
</dbReference>
<accession>A0ABX2PP33</accession>
<feature type="chain" id="PRO_5046364862" evidence="1">
    <location>
        <begin position="18"/>
        <end position="95"/>
    </location>
</feature>